<dbReference type="EMBL" id="CAJHJT010000001">
    <property type="protein sequence ID" value="CAD6992740.1"/>
    <property type="molecule type" value="Genomic_DNA"/>
</dbReference>
<name>A0A811U2X6_CERCA</name>
<dbReference type="Proteomes" id="UP000606786">
    <property type="component" value="Unassembled WGS sequence"/>
</dbReference>
<organism evidence="1 2">
    <name type="scientific">Ceratitis capitata</name>
    <name type="common">Mediterranean fruit fly</name>
    <name type="synonym">Tephritis capitata</name>
    <dbReference type="NCBI Taxonomy" id="7213"/>
    <lineage>
        <taxon>Eukaryota</taxon>
        <taxon>Metazoa</taxon>
        <taxon>Ecdysozoa</taxon>
        <taxon>Arthropoda</taxon>
        <taxon>Hexapoda</taxon>
        <taxon>Insecta</taxon>
        <taxon>Pterygota</taxon>
        <taxon>Neoptera</taxon>
        <taxon>Endopterygota</taxon>
        <taxon>Diptera</taxon>
        <taxon>Brachycera</taxon>
        <taxon>Muscomorpha</taxon>
        <taxon>Tephritoidea</taxon>
        <taxon>Tephritidae</taxon>
        <taxon>Ceratitis</taxon>
        <taxon>Ceratitis</taxon>
    </lineage>
</organism>
<proteinExistence type="predicted"/>
<dbReference type="AlphaFoldDB" id="A0A811U2X6"/>
<comment type="caution">
    <text evidence="1">The sequence shown here is derived from an EMBL/GenBank/DDBJ whole genome shotgun (WGS) entry which is preliminary data.</text>
</comment>
<keyword evidence="2" id="KW-1185">Reference proteome</keyword>
<reference evidence="1" key="1">
    <citation type="submission" date="2020-11" db="EMBL/GenBank/DDBJ databases">
        <authorList>
            <person name="Whitehead M."/>
        </authorList>
    </citation>
    <scope>NUCLEOTIDE SEQUENCE</scope>
    <source>
        <strain evidence="1">EGII</strain>
    </source>
</reference>
<gene>
    <name evidence="1" type="ORF">CCAP1982_LOCUS1585</name>
</gene>
<evidence type="ECO:0000313" key="1">
    <source>
        <dbReference type="EMBL" id="CAD6992740.1"/>
    </source>
</evidence>
<evidence type="ECO:0000313" key="2">
    <source>
        <dbReference type="Proteomes" id="UP000606786"/>
    </source>
</evidence>
<protein>
    <submittedName>
        <fullName evidence="1">(Mediterranean fruit fly) hypothetical protein</fullName>
    </submittedName>
</protein>
<sequence>MANLKLKIEIILSARRNGDDDDDNDDAVTLITADGTVFIESVNNALDNNKLCHAVTKQYRDHKCHGGRAGGALVTESDLLTFAQRKTHFECDQSIRKELFTTTTRPPSVRVLYEEAARVRPTPAALAYHSPHSPRSVTSPDGTTDGAANTECVALLDADDCDELVCTPVFGKTNRKMRTRIDAEIEIRLVSWNSHQINASISYWVSVLLSATTPAAIEDLRKWTSSEALGDMTVTPDCMHHVDTSISTSMVIGDNGVLTPALSPSVLSADAVDALYAINVSQIGDNTQLPNDINKDVPLNHRLPSPEEQCKIIALRYPAEVISVDTSGKRFQRMCAARKSTTGCYTSNMAETNNLNDDVQTVSRRSRSRRVRGKRRNTIAGTDQKEIQDAANGYVVVVLSWFRCFRFSCF</sequence>
<accession>A0A811U2X6</accession>
<dbReference type="OrthoDB" id="8965057at2759"/>